<gene>
    <name evidence="4" type="ORF">JHD44_05570</name>
</gene>
<comment type="similarity">
    <text evidence="1">Belongs to the short-chain dehydrogenases/reductases (SDR) family.</text>
</comment>
<dbReference type="InterPro" id="IPR002347">
    <property type="entry name" value="SDR_fam"/>
</dbReference>
<dbReference type="SMART" id="SM00822">
    <property type="entry name" value="PKS_KR"/>
    <property type="match status" value="1"/>
</dbReference>
<accession>A0ABS0Z915</accession>
<dbReference type="RefSeq" id="WP_199461775.1">
    <property type="nucleotide sequence ID" value="NZ_JAEMUH010000004.1"/>
</dbReference>
<dbReference type="SUPFAM" id="SSF51735">
    <property type="entry name" value="NAD(P)-binding Rossmann-fold domains"/>
    <property type="match status" value="1"/>
</dbReference>
<evidence type="ECO:0000313" key="4">
    <source>
        <dbReference type="EMBL" id="MBJ7550140.1"/>
    </source>
</evidence>
<keyword evidence="5" id="KW-1185">Reference proteome</keyword>
<dbReference type="Gene3D" id="3.40.50.720">
    <property type="entry name" value="NAD(P)-binding Rossmann-like Domain"/>
    <property type="match status" value="1"/>
</dbReference>
<dbReference type="PROSITE" id="PS00061">
    <property type="entry name" value="ADH_SHORT"/>
    <property type="match status" value="1"/>
</dbReference>
<feature type="domain" description="Ketoreductase" evidence="3">
    <location>
        <begin position="14"/>
        <end position="193"/>
    </location>
</feature>
<dbReference type="InterPro" id="IPR057326">
    <property type="entry name" value="KR_dom"/>
</dbReference>
<dbReference type="InterPro" id="IPR036291">
    <property type="entry name" value="NAD(P)-bd_dom_sf"/>
</dbReference>
<dbReference type="NCBIfam" id="NF006509">
    <property type="entry name" value="PRK08945.1"/>
    <property type="match status" value="1"/>
</dbReference>
<dbReference type="EMBL" id="JAEMUH010000004">
    <property type="protein sequence ID" value="MBJ7550140.1"/>
    <property type="molecule type" value="Genomic_DNA"/>
</dbReference>
<dbReference type="PANTHER" id="PTHR42901">
    <property type="entry name" value="ALCOHOL DEHYDROGENASE"/>
    <property type="match status" value="1"/>
</dbReference>
<organism evidence="4 5">
    <name type="scientific">Marinomonas ostreistagni</name>
    <dbReference type="NCBI Taxonomy" id="359209"/>
    <lineage>
        <taxon>Bacteria</taxon>
        <taxon>Pseudomonadati</taxon>
        <taxon>Pseudomonadota</taxon>
        <taxon>Gammaproteobacteria</taxon>
        <taxon>Oceanospirillales</taxon>
        <taxon>Oceanospirillaceae</taxon>
        <taxon>Marinomonas</taxon>
    </lineage>
</organism>
<evidence type="ECO:0000259" key="3">
    <source>
        <dbReference type="SMART" id="SM00822"/>
    </source>
</evidence>
<name>A0ABS0Z915_9GAMM</name>
<comment type="caution">
    <text evidence="4">The sequence shown here is derived from an EMBL/GenBank/DDBJ whole genome shotgun (WGS) entry which is preliminary data.</text>
</comment>
<evidence type="ECO:0000313" key="5">
    <source>
        <dbReference type="Proteomes" id="UP000598488"/>
    </source>
</evidence>
<dbReference type="PRINTS" id="PR00081">
    <property type="entry name" value="GDHRDH"/>
</dbReference>
<reference evidence="4 5" key="1">
    <citation type="submission" date="2020-12" db="EMBL/GenBank/DDBJ databases">
        <title>Comparative genome analysis of fungal antagonists Marinomonas ostreistagni 398 and M. spartinae 468.</title>
        <authorList>
            <person name="Fields J.L."/>
            <person name="Mavrodi O.V."/>
            <person name="Biber P.D."/>
            <person name="Indest K.J."/>
            <person name="Mavrodi D.V."/>
        </authorList>
    </citation>
    <scope>NUCLEOTIDE SEQUENCE [LARGE SCALE GENOMIC DNA]</scope>
    <source>
        <strain evidence="4 5">USM7</strain>
    </source>
</reference>
<dbReference type="InterPro" id="IPR020904">
    <property type="entry name" value="Sc_DH/Rdtase_CS"/>
</dbReference>
<dbReference type="Pfam" id="PF00106">
    <property type="entry name" value="adh_short"/>
    <property type="match status" value="1"/>
</dbReference>
<keyword evidence="2" id="KW-0560">Oxidoreductase</keyword>
<proteinExistence type="inferred from homology"/>
<dbReference type="Proteomes" id="UP000598488">
    <property type="component" value="Unassembled WGS sequence"/>
</dbReference>
<dbReference type="PANTHER" id="PTHR42901:SF1">
    <property type="entry name" value="ALCOHOL DEHYDROGENASE"/>
    <property type="match status" value="1"/>
</dbReference>
<evidence type="ECO:0000256" key="1">
    <source>
        <dbReference type="ARBA" id="ARBA00006484"/>
    </source>
</evidence>
<sequence length="248" mass="26915">MLNYQAPKDLLKDKVILVTGAGDGIGKQAALSYAEHGATVILLGRTTKKLEEVYDQIENLGYPQAAIVPLNLDTAAEHDYIELANTIESEFGQLDGILHNAGILGDRTPLANFEPSTFERVMRVNVTAAFLLNQALIPLLQKAPDASIIFTSSSVGRKAKAYWGAYAVSKFATEAMMQLLADELENISNIRVNAINPGGTRTNMRAHAYPAEDPNTLKTPLDIMPLYLYLIGNDSANINGQSLDAQPK</sequence>
<evidence type="ECO:0000256" key="2">
    <source>
        <dbReference type="ARBA" id="ARBA00023002"/>
    </source>
</evidence>
<protein>
    <submittedName>
        <fullName evidence="4">YciK family oxidoreductase</fullName>
    </submittedName>
</protein>